<dbReference type="Proteomes" id="UP001434883">
    <property type="component" value="Unassembled WGS sequence"/>
</dbReference>
<name>A0ABV0QNZ3_9TELE</name>
<keyword evidence="2" id="KW-1185">Reference proteome</keyword>
<accession>A0ABV0QNZ3</accession>
<reference evidence="1 2" key="1">
    <citation type="submission" date="2021-06" db="EMBL/GenBank/DDBJ databases">
        <authorList>
            <person name="Palmer J.M."/>
        </authorList>
    </citation>
    <scope>NUCLEOTIDE SEQUENCE [LARGE SCALE GENOMIC DNA]</scope>
    <source>
        <strain evidence="1 2">XC_2019</strain>
        <tissue evidence="1">Muscle</tissue>
    </source>
</reference>
<evidence type="ECO:0000313" key="1">
    <source>
        <dbReference type="EMBL" id="MEQ2197549.1"/>
    </source>
</evidence>
<evidence type="ECO:0000313" key="2">
    <source>
        <dbReference type="Proteomes" id="UP001434883"/>
    </source>
</evidence>
<dbReference type="EMBL" id="JAHRIN010017815">
    <property type="protein sequence ID" value="MEQ2197549.1"/>
    <property type="molecule type" value="Genomic_DNA"/>
</dbReference>
<protein>
    <submittedName>
        <fullName evidence="1">Uncharacterized protein</fullName>
    </submittedName>
</protein>
<gene>
    <name evidence="1" type="ORF">XENOCAPTIV_000140</name>
</gene>
<organism evidence="1 2">
    <name type="scientific">Xenoophorus captivus</name>
    <dbReference type="NCBI Taxonomy" id="1517983"/>
    <lineage>
        <taxon>Eukaryota</taxon>
        <taxon>Metazoa</taxon>
        <taxon>Chordata</taxon>
        <taxon>Craniata</taxon>
        <taxon>Vertebrata</taxon>
        <taxon>Euteleostomi</taxon>
        <taxon>Actinopterygii</taxon>
        <taxon>Neopterygii</taxon>
        <taxon>Teleostei</taxon>
        <taxon>Neoteleostei</taxon>
        <taxon>Acanthomorphata</taxon>
        <taxon>Ovalentaria</taxon>
        <taxon>Atherinomorphae</taxon>
        <taxon>Cyprinodontiformes</taxon>
        <taxon>Goodeidae</taxon>
        <taxon>Xenoophorus</taxon>
    </lineage>
</organism>
<comment type="caution">
    <text evidence="1">The sequence shown here is derived from an EMBL/GenBank/DDBJ whole genome shotgun (WGS) entry which is preliminary data.</text>
</comment>
<sequence length="127" mass="13514">MYVNQVRGGEASACPSPSFLKPPELQIFFSCCSQLLHVCSDLVSSAPFNLSACSCMICSARLQMCCSEGGGEGETGSRDLGASTFLHPSHPVFTVQKQGRITAHLLRRHGNTDLTLVVTGNLGRLLG</sequence>
<proteinExistence type="predicted"/>